<keyword evidence="1" id="KW-0418">Kinase</keyword>
<evidence type="ECO:0000313" key="4">
    <source>
        <dbReference type="Proteomes" id="UP001595891"/>
    </source>
</evidence>
<feature type="domain" description="Histidine kinase/HSP90-like ATPase" evidence="2">
    <location>
        <begin position="40"/>
        <end position="139"/>
    </location>
</feature>
<dbReference type="EMBL" id="JBHSFN010000001">
    <property type="protein sequence ID" value="MFC4584652.1"/>
    <property type="molecule type" value="Genomic_DNA"/>
</dbReference>
<dbReference type="PANTHER" id="PTHR35526:SF3">
    <property type="entry name" value="ANTI-SIGMA-F FACTOR RSBW"/>
    <property type="match status" value="1"/>
</dbReference>
<reference evidence="4" key="1">
    <citation type="journal article" date="2019" name="Int. J. Syst. Evol. Microbiol.">
        <title>The Global Catalogue of Microorganisms (GCM) 10K type strain sequencing project: providing services to taxonomists for standard genome sequencing and annotation.</title>
        <authorList>
            <consortium name="The Broad Institute Genomics Platform"/>
            <consortium name="The Broad Institute Genome Sequencing Center for Infectious Disease"/>
            <person name="Wu L."/>
            <person name="Ma J."/>
        </authorList>
    </citation>
    <scope>NUCLEOTIDE SEQUENCE [LARGE SCALE GENOMIC DNA]</scope>
    <source>
        <strain evidence="4">CCUG 49560</strain>
    </source>
</reference>
<protein>
    <submittedName>
        <fullName evidence="3">Anti-sigma regulatory factor</fullName>
    </submittedName>
</protein>
<keyword evidence="4" id="KW-1185">Reference proteome</keyword>
<proteinExistence type="predicted"/>
<sequence>MSHPPAPRTVEELTITSNDEVVTVRQKVRATAIELGFSLVDQTKVVTAASELARNTLVHAGGGQANITIVQNGARRGIRLVFSDNGPGIPDRQLALTDGWSSGGGLGLGLSGSRRLMDEFVLESEPGRGTVVTVTKWTR</sequence>
<dbReference type="PANTHER" id="PTHR35526">
    <property type="entry name" value="ANTI-SIGMA-F FACTOR RSBW-RELATED"/>
    <property type="match status" value="1"/>
</dbReference>
<evidence type="ECO:0000259" key="2">
    <source>
        <dbReference type="SMART" id="SM00387"/>
    </source>
</evidence>
<dbReference type="RefSeq" id="WP_262847104.1">
    <property type="nucleotide sequence ID" value="NZ_JANZYP010000057.1"/>
</dbReference>
<dbReference type="InterPro" id="IPR050267">
    <property type="entry name" value="Anti-sigma-factor_SerPK"/>
</dbReference>
<organism evidence="3 4">
    <name type="scientific">Sphaerisporangium corydalis</name>
    <dbReference type="NCBI Taxonomy" id="1441875"/>
    <lineage>
        <taxon>Bacteria</taxon>
        <taxon>Bacillati</taxon>
        <taxon>Actinomycetota</taxon>
        <taxon>Actinomycetes</taxon>
        <taxon>Streptosporangiales</taxon>
        <taxon>Streptosporangiaceae</taxon>
        <taxon>Sphaerisporangium</taxon>
    </lineage>
</organism>
<dbReference type="SMART" id="SM00387">
    <property type="entry name" value="HATPase_c"/>
    <property type="match status" value="1"/>
</dbReference>
<comment type="caution">
    <text evidence="3">The sequence shown here is derived from an EMBL/GenBank/DDBJ whole genome shotgun (WGS) entry which is preliminary data.</text>
</comment>
<dbReference type="Gene3D" id="3.30.565.10">
    <property type="entry name" value="Histidine kinase-like ATPase, C-terminal domain"/>
    <property type="match status" value="1"/>
</dbReference>
<dbReference type="Proteomes" id="UP001595891">
    <property type="component" value="Unassembled WGS sequence"/>
</dbReference>
<evidence type="ECO:0000313" key="3">
    <source>
        <dbReference type="EMBL" id="MFC4584652.1"/>
    </source>
</evidence>
<dbReference type="SUPFAM" id="SSF55874">
    <property type="entry name" value="ATPase domain of HSP90 chaperone/DNA topoisomerase II/histidine kinase"/>
    <property type="match status" value="1"/>
</dbReference>
<keyword evidence="1" id="KW-0808">Transferase</keyword>
<dbReference type="Pfam" id="PF02518">
    <property type="entry name" value="HATPase_c"/>
    <property type="match status" value="1"/>
</dbReference>
<dbReference type="InterPro" id="IPR003594">
    <property type="entry name" value="HATPase_dom"/>
</dbReference>
<name>A0ABV9E5H6_9ACTN</name>
<evidence type="ECO:0000256" key="1">
    <source>
        <dbReference type="ARBA" id="ARBA00022527"/>
    </source>
</evidence>
<dbReference type="CDD" id="cd16934">
    <property type="entry name" value="HATPase_RsbT-like"/>
    <property type="match status" value="1"/>
</dbReference>
<gene>
    <name evidence="3" type="ORF">ACFO8L_01110</name>
</gene>
<accession>A0ABV9E5H6</accession>
<keyword evidence="1" id="KW-0723">Serine/threonine-protein kinase</keyword>
<dbReference type="InterPro" id="IPR036890">
    <property type="entry name" value="HATPase_C_sf"/>
</dbReference>